<keyword evidence="1" id="KW-0732">Signal</keyword>
<feature type="chain" id="PRO_5040782801" evidence="1">
    <location>
        <begin position="22"/>
        <end position="129"/>
    </location>
</feature>
<protein>
    <submittedName>
        <fullName evidence="2">DUF930 domain-containing protein</fullName>
    </submittedName>
</protein>
<organism evidence="2 3">
    <name type="scientific">Kaistia nematophila</name>
    <dbReference type="NCBI Taxonomy" id="2994654"/>
    <lineage>
        <taxon>Bacteria</taxon>
        <taxon>Pseudomonadati</taxon>
        <taxon>Pseudomonadota</taxon>
        <taxon>Alphaproteobacteria</taxon>
        <taxon>Hyphomicrobiales</taxon>
        <taxon>Kaistiaceae</taxon>
        <taxon>Kaistia</taxon>
    </lineage>
</organism>
<dbReference type="EMBL" id="JAPKNK010000001">
    <property type="protein sequence ID" value="MCX5568363.1"/>
    <property type="molecule type" value="Genomic_DNA"/>
</dbReference>
<dbReference type="Proteomes" id="UP001144805">
    <property type="component" value="Unassembled WGS sequence"/>
</dbReference>
<keyword evidence="3" id="KW-1185">Reference proteome</keyword>
<dbReference type="InterPro" id="IPR009273">
    <property type="entry name" value="DUF930"/>
</dbReference>
<dbReference type="RefSeq" id="WP_266337308.1">
    <property type="nucleotide sequence ID" value="NZ_JAPKNK010000001.1"/>
</dbReference>
<comment type="caution">
    <text evidence="2">The sequence shown here is derived from an EMBL/GenBank/DDBJ whole genome shotgun (WGS) entry which is preliminary data.</text>
</comment>
<proteinExistence type="predicted"/>
<feature type="signal peptide" evidence="1">
    <location>
        <begin position="1"/>
        <end position="21"/>
    </location>
</feature>
<accession>A0A9X3E242</accession>
<evidence type="ECO:0000256" key="1">
    <source>
        <dbReference type="SAM" id="SignalP"/>
    </source>
</evidence>
<reference evidence="2" key="1">
    <citation type="submission" date="2022-11" db="EMBL/GenBank/DDBJ databases">
        <title>Biodiversity and phylogenetic relationships of bacteria.</title>
        <authorList>
            <person name="Machado R.A.R."/>
            <person name="Bhat A."/>
            <person name="Loulou A."/>
            <person name="Kallel S."/>
        </authorList>
    </citation>
    <scope>NUCLEOTIDE SEQUENCE</scope>
    <source>
        <strain evidence="2">K-TC2</strain>
    </source>
</reference>
<name>A0A9X3E242_9HYPH</name>
<evidence type="ECO:0000313" key="3">
    <source>
        <dbReference type="Proteomes" id="UP001144805"/>
    </source>
</evidence>
<gene>
    <name evidence="2" type="ORF">OSH07_04065</name>
</gene>
<evidence type="ECO:0000313" key="2">
    <source>
        <dbReference type="EMBL" id="MCX5568363.1"/>
    </source>
</evidence>
<sequence>MRLAPCLFALIAAALSGPAFAADARLEESLKELDDTTRLIQVCDLAVMDKTSSRKEGVTDRAFIDMLHRPEIHGDIAIGDGGAFRRKGEWYEFSYRCAVTPDHMRTTKLSVNGIRHVPHSEWAAKNFYP</sequence>
<dbReference type="AlphaFoldDB" id="A0A9X3E242"/>
<dbReference type="Pfam" id="PF06059">
    <property type="entry name" value="DUF930"/>
    <property type="match status" value="1"/>
</dbReference>